<sequence>MHGYKLHIAFYMHVQKSLYVYYVSIKIKLGKYSKFESHFNCLTLHILINRNARKNILCHFVAVLITSPFIRRICSTLHCYEKGLFADKWTMCWLEFLLLK</sequence>
<evidence type="ECO:0000313" key="2">
    <source>
        <dbReference type="MGI" id="MGI:3642146"/>
    </source>
</evidence>
<evidence type="ECO:0000313" key="1">
    <source>
        <dbReference type="EMBL" id="BAC27251.1"/>
    </source>
</evidence>
<dbReference type="AGR" id="MGI:3642146"/>
<reference evidence="1" key="1">
    <citation type="journal article" date="1999" name="Methods Enzymol.">
        <title>High-efficiency full-length cDNA cloning.</title>
        <authorList>
            <person name="Carninci P."/>
            <person name="Hayashizaki Y."/>
        </authorList>
    </citation>
    <scope>NUCLEOTIDE SEQUENCE</scope>
    <source>
        <strain evidence="1">C57BL/6J</strain>
        <tissue evidence="1">Forelimb</tissue>
    </source>
</reference>
<organism evidence="1">
    <name type="scientific">Mus musculus</name>
    <name type="common">Mouse</name>
    <dbReference type="NCBI Taxonomy" id="10090"/>
    <lineage>
        <taxon>Eukaryota</taxon>
        <taxon>Metazoa</taxon>
        <taxon>Chordata</taxon>
        <taxon>Craniata</taxon>
        <taxon>Vertebrata</taxon>
        <taxon>Euteleostomi</taxon>
        <taxon>Mammalia</taxon>
        <taxon>Eutheria</taxon>
        <taxon>Euarchontoglires</taxon>
        <taxon>Glires</taxon>
        <taxon>Rodentia</taxon>
        <taxon>Myomorpha</taxon>
        <taxon>Muroidea</taxon>
        <taxon>Muridae</taxon>
        <taxon>Murinae</taxon>
        <taxon>Mus</taxon>
        <taxon>Mus</taxon>
    </lineage>
</organism>
<reference evidence="1" key="3">
    <citation type="journal article" date="2000" name="Genome Res.">
        <title>RIKEN integrated sequence analysis (RISA) system--384-format sequencing pipeline with 384 multicapillary sequencer.</title>
        <authorList>
            <person name="Shibata K."/>
            <person name="Itoh M."/>
            <person name="Aizawa K."/>
            <person name="Nagaoka S."/>
            <person name="Sasaki N."/>
            <person name="Carninci P."/>
            <person name="Konno H."/>
            <person name="Akiyama J."/>
            <person name="Nishi K."/>
            <person name="Kitsunai T."/>
            <person name="Tashiro H."/>
            <person name="Itoh M."/>
            <person name="Sumi N."/>
            <person name="Ishii Y."/>
            <person name="Nakamura S."/>
            <person name="Hazama M."/>
            <person name="Nishine T."/>
            <person name="Harada A."/>
            <person name="Yamamoto R."/>
            <person name="Matsumoto H."/>
            <person name="Sakaguchi S."/>
            <person name="Ikegami T."/>
            <person name="Kashiwagi K."/>
            <person name="Fujiwake S."/>
            <person name="Inoue K."/>
            <person name="Togawa Y."/>
            <person name="Izawa M."/>
            <person name="Ohara E."/>
            <person name="Watahiki M."/>
            <person name="Yoneda Y."/>
            <person name="Ishikawa T."/>
            <person name="Ozawa K."/>
            <person name="Tanaka T."/>
            <person name="Matsuura S."/>
            <person name="Kawai J."/>
            <person name="Okazaki Y."/>
            <person name="Muramatsu M."/>
            <person name="Inoue Y."/>
            <person name="Kira A."/>
            <person name="Hayashizaki Y."/>
        </authorList>
    </citation>
    <scope>NUCLEOTIDE SEQUENCE</scope>
    <source>
        <strain evidence="1">C57BL/6J</strain>
        <tissue evidence="1">Forelimb</tissue>
    </source>
</reference>
<dbReference type="EMBL" id="AK031098">
    <property type="protein sequence ID" value="BAC27251.1"/>
    <property type="molecule type" value="mRNA"/>
</dbReference>
<protein>
    <submittedName>
        <fullName evidence="1">Uncharacterized protein</fullName>
    </submittedName>
</protein>
<reference evidence="1" key="6">
    <citation type="journal article" date="2002" name="Nature">
        <title>Analysis of the mouse transcriptome based on functional annotation of 60,770 full-length cDNAs.</title>
        <authorList>
            <consortium name="The FANTOM Consortium and the RIKEN Genome Exploration Research Group Phase I and II Team"/>
        </authorList>
    </citation>
    <scope>NUCLEOTIDE SEQUENCE</scope>
    <source>
        <strain evidence="1">C57BL/6J</strain>
        <tissue evidence="1">Forelimb</tissue>
    </source>
</reference>
<dbReference type="AlphaFoldDB" id="Q8BSQ0"/>
<proteinExistence type="evidence at transcript level"/>
<name>Q8BSQ0_MOUSE</name>
<reference evidence="1" key="7">
    <citation type="journal article" date="2005" name="Science">
        <title>The Transcriptional Landscape of the Mammalian Genome.</title>
        <authorList>
            <consortium name="The FANTOM Consortium"/>
            <consortium name="Riken Genome Exploration Research Group and Genome Science Group (Genome Network Project Core Group)"/>
        </authorList>
    </citation>
    <scope>NUCLEOTIDE SEQUENCE</scope>
    <source>
        <strain evidence="1">C57BL/6J</strain>
        <tissue evidence="1">Forelimb</tissue>
    </source>
</reference>
<reference evidence="1" key="8">
    <citation type="journal article" date="2005" name="Science">
        <title>Antisense Transcription in the Mammalian Transcriptome.</title>
        <authorList>
            <consortium name="RIKEN Genome Exploration Research Group and Genome Science Group (Genome Network Project Core Group) and the FANTOM Consortium"/>
        </authorList>
    </citation>
    <scope>NUCLEOTIDE SEQUENCE</scope>
    <source>
        <strain evidence="1">C57BL/6J</strain>
        <tissue evidence="1">Forelimb</tissue>
    </source>
</reference>
<reference evidence="1" key="4">
    <citation type="journal article" date="2001" name="Nature">
        <title>Functional annotation of a full-length mouse cDNA collection.</title>
        <authorList>
            <consortium name="The RIKEN Genome Exploration Research Group Phase II Team and the FANTOM Consortium"/>
        </authorList>
    </citation>
    <scope>NUCLEOTIDE SEQUENCE</scope>
    <source>
        <strain evidence="1">C57BL/6J</strain>
        <tissue evidence="1">Forelimb</tissue>
    </source>
</reference>
<reference evidence="1" key="5">
    <citation type="submission" date="2001-07" db="EMBL/GenBank/DDBJ databases">
        <authorList>
            <person name="Adachi J."/>
            <person name="Aizawa K."/>
            <person name="Akimura T."/>
            <person name="Arakawa T."/>
            <person name="Bono H."/>
            <person name="Carninci P."/>
            <person name="Fukuda S."/>
            <person name="Furuno M."/>
            <person name="Hanagaki T."/>
            <person name="Hara A."/>
            <person name="Hashizume W."/>
            <person name="Hayashida K."/>
            <person name="Hayatsu N."/>
            <person name="Hiramoto K."/>
            <person name="Hiraoka T."/>
            <person name="Hirozane T."/>
            <person name="Hori F."/>
            <person name="Imotani K."/>
            <person name="Ishii Y."/>
            <person name="Itoh M."/>
            <person name="Kagawa I."/>
            <person name="Kasukawa T."/>
            <person name="Katoh H."/>
            <person name="Kawai J."/>
            <person name="Kojima Y."/>
            <person name="Kondo S."/>
            <person name="Konno H."/>
            <person name="Kouda M."/>
            <person name="Koya S."/>
            <person name="Kurihara C."/>
            <person name="Matsuyama T."/>
            <person name="Miyazaki A."/>
            <person name="Murata M."/>
            <person name="Nakamura M."/>
            <person name="Nishi K."/>
            <person name="Nomura K."/>
            <person name="Numazaki R."/>
            <person name="Ohno M."/>
            <person name="Ohsato N."/>
            <person name="Okazaki Y."/>
            <person name="Saito R."/>
            <person name="Saitoh H."/>
            <person name="Sakai C."/>
            <person name="Sakai K."/>
            <person name="Sakazume N."/>
            <person name="Sano H."/>
            <person name="Sasaki D."/>
            <person name="Shibata K."/>
            <person name="Shinagawa A."/>
            <person name="Shiraki T."/>
            <person name="Sogabe Y."/>
            <person name="Tagami M."/>
            <person name="Tagawa A."/>
            <person name="Takahashi F."/>
            <person name="Takaku-Akahira S."/>
            <person name="Takeda Y."/>
            <person name="Tanaka T."/>
            <person name="Tomaru A."/>
            <person name="Toya T."/>
            <person name="Yasunishi A."/>
            <person name="Muramatsu M."/>
            <person name="Hayashizaki Y."/>
        </authorList>
    </citation>
    <scope>NUCLEOTIDE SEQUENCE</scope>
    <source>
        <strain evidence="1">C57BL/6J</strain>
        <tissue evidence="1">Forelimb</tissue>
    </source>
</reference>
<gene>
    <name evidence="2" type="primary">Gm9968</name>
</gene>
<reference evidence="1" key="2">
    <citation type="journal article" date="2000" name="Genome Res.">
        <title>Normalization and subtraction of cap-trapper-selected cDNAs to prepare full-length cDNA libraries for rapid discovery of new genes.</title>
        <authorList>
            <person name="Carninci P."/>
            <person name="Shibata Y."/>
            <person name="Hayatsu N."/>
            <person name="Sugahara Y."/>
            <person name="Shibata K."/>
            <person name="Itoh M."/>
            <person name="Konno H."/>
            <person name="Okazaki Y."/>
            <person name="Muramatsu M."/>
            <person name="Hayashizaki Y."/>
        </authorList>
    </citation>
    <scope>NUCLEOTIDE SEQUENCE</scope>
    <source>
        <strain evidence="1">C57BL/6J</strain>
        <tissue evidence="1">Forelimb</tissue>
    </source>
</reference>
<dbReference type="MGI" id="MGI:3642146">
    <property type="gene designation" value="Gm9968"/>
</dbReference>
<accession>Q8BSQ0</accession>